<keyword evidence="3 5" id="KW-0378">Hydrolase</keyword>
<evidence type="ECO:0000256" key="5">
    <source>
        <dbReference type="HAMAP-Rule" id="MF_00527"/>
    </source>
</evidence>
<evidence type="ECO:0000256" key="2">
    <source>
        <dbReference type="ARBA" id="ARBA00022763"/>
    </source>
</evidence>
<dbReference type="EMBL" id="FXTP01000016">
    <property type="protein sequence ID" value="SMO92948.1"/>
    <property type="molecule type" value="Genomic_DNA"/>
</dbReference>
<dbReference type="SUPFAM" id="SSF50486">
    <property type="entry name" value="FMT C-terminal domain-like"/>
    <property type="match status" value="1"/>
</dbReference>
<dbReference type="InterPro" id="IPR011034">
    <property type="entry name" value="Formyl_transferase-like_C_sf"/>
</dbReference>
<name>A0A521F9V3_9BACT</name>
<dbReference type="PANTHER" id="PTHR10429:SF0">
    <property type="entry name" value="DNA-3-METHYLADENINE GLYCOSYLASE"/>
    <property type="match status" value="1"/>
</dbReference>
<dbReference type="RefSeq" id="WP_142455730.1">
    <property type="nucleotide sequence ID" value="NZ_FXTP01000016.1"/>
</dbReference>
<dbReference type="EC" id="3.2.2.-" evidence="5"/>
<evidence type="ECO:0000256" key="4">
    <source>
        <dbReference type="ARBA" id="ARBA00023204"/>
    </source>
</evidence>
<keyword evidence="2 5" id="KW-0227">DNA damage</keyword>
<sequence>MPKKLPRSFYERDDVVQISRELIGKVLCTNFDGVVTSGIITETEAYNGRTDRACHAYPEVRTKRTETMYGAPGHAYVYLCYGIHHLFNIVTNQEGLADAILVRSLQPVEGIDKMLERRNKEKAAPVITNGPGKLSQALGITTDYDKTDLGGDTIWIEDRGLEQDSQAIEASTRIGVDYAGEHAKLPWRFTLKNSDWISK</sequence>
<keyword evidence="4 5" id="KW-0234">DNA repair</keyword>
<dbReference type="Proteomes" id="UP000317557">
    <property type="component" value="Unassembled WGS sequence"/>
</dbReference>
<organism evidence="6 7">
    <name type="scientific">Gracilimonas mengyeensis</name>
    <dbReference type="NCBI Taxonomy" id="1302730"/>
    <lineage>
        <taxon>Bacteria</taxon>
        <taxon>Pseudomonadati</taxon>
        <taxon>Balneolota</taxon>
        <taxon>Balneolia</taxon>
        <taxon>Balneolales</taxon>
        <taxon>Balneolaceae</taxon>
        <taxon>Gracilimonas</taxon>
    </lineage>
</organism>
<dbReference type="AlphaFoldDB" id="A0A521F9V3"/>
<proteinExistence type="inferred from homology"/>
<protein>
    <recommendedName>
        <fullName evidence="5">Putative 3-methyladenine DNA glycosylase</fullName>
        <ecNumber evidence="5">3.2.2.-</ecNumber>
    </recommendedName>
</protein>
<reference evidence="6 7" key="1">
    <citation type="submission" date="2017-05" db="EMBL/GenBank/DDBJ databases">
        <authorList>
            <person name="Varghese N."/>
            <person name="Submissions S."/>
        </authorList>
    </citation>
    <scope>NUCLEOTIDE SEQUENCE [LARGE SCALE GENOMIC DNA]</scope>
    <source>
        <strain evidence="6 7">DSM 21985</strain>
    </source>
</reference>
<dbReference type="GO" id="GO:0003905">
    <property type="term" value="F:alkylbase DNA N-glycosylase activity"/>
    <property type="evidence" value="ECO:0007669"/>
    <property type="project" value="InterPro"/>
</dbReference>
<dbReference type="HAMAP" id="MF_00527">
    <property type="entry name" value="3MGH"/>
    <property type="match status" value="1"/>
</dbReference>
<dbReference type="Gene3D" id="3.10.300.10">
    <property type="entry name" value="Methylpurine-DNA glycosylase (MPG)"/>
    <property type="match status" value="1"/>
</dbReference>
<dbReference type="GO" id="GO:0003677">
    <property type="term" value="F:DNA binding"/>
    <property type="evidence" value="ECO:0007669"/>
    <property type="project" value="InterPro"/>
</dbReference>
<dbReference type="InterPro" id="IPR036995">
    <property type="entry name" value="MPG_sf"/>
</dbReference>
<evidence type="ECO:0000256" key="3">
    <source>
        <dbReference type="ARBA" id="ARBA00022801"/>
    </source>
</evidence>
<evidence type="ECO:0000256" key="1">
    <source>
        <dbReference type="ARBA" id="ARBA00009232"/>
    </source>
</evidence>
<gene>
    <name evidence="6" type="ORF">SAMN06265219_11641</name>
</gene>
<dbReference type="GO" id="GO:0006284">
    <property type="term" value="P:base-excision repair"/>
    <property type="evidence" value="ECO:0007669"/>
    <property type="project" value="InterPro"/>
</dbReference>
<dbReference type="InterPro" id="IPR003180">
    <property type="entry name" value="MPG"/>
</dbReference>
<dbReference type="FunFam" id="3.10.300.10:FF:000001">
    <property type="entry name" value="Putative 3-methyladenine DNA glycosylase"/>
    <property type="match status" value="1"/>
</dbReference>
<accession>A0A521F9V3</accession>
<comment type="similarity">
    <text evidence="1 5">Belongs to the DNA glycosylase MPG family.</text>
</comment>
<dbReference type="CDD" id="cd00540">
    <property type="entry name" value="AAG"/>
    <property type="match status" value="1"/>
</dbReference>
<dbReference type="OrthoDB" id="9794313at2"/>
<dbReference type="PANTHER" id="PTHR10429">
    <property type="entry name" value="DNA-3-METHYLADENINE GLYCOSYLASE"/>
    <property type="match status" value="1"/>
</dbReference>
<keyword evidence="7" id="KW-1185">Reference proteome</keyword>
<evidence type="ECO:0000313" key="7">
    <source>
        <dbReference type="Proteomes" id="UP000317557"/>
    </source>
</evidence>
<dbReference type="NCBIfam" id="TIGR00567">
    <property type="entry name" value="3mg"/>
    <property type="match status" value="1"/>
</dbReference>
<dbReference type="Pfam" id="PF02245">
    <property type="entry name" value="Pur_DNA_glyco"/>
    <property type="match status" value="1"/>
</dbReference>
<evidence type="ECO:0000313" key="6">
    <source>
        <dbReference type="EMBL" id="SMO92948.1"/>
    </source>
</evidence>